<dbReference type="PATRIC" id="fig|1813736.3.peg.2090"/>
<dbReference type="Proteomes" id="UP000076079">
    <property type="component" value="Chromosome"/>
</dbReference>
<dbReference type="Pfam" id="PF13349">
    <property type="entry name" value="DUF4097"/>
    <property type="match status" value="1"/>
</dbReference>
<dbReference type="RefSeq" id="WP_110170595.1">
    <property type="nucleotide sequence ID" value="NZ_CP015136.1"/>
</dbReference>
<keyword evidence="4" id="KW-1185">Reference proteome</keyword>
<dbReference type="InterPro" id="IPR025164">
    <property type="entry name" value="Toastrack_DUF4097"/>
</dbReference>
<evidence type="ECO:0000313" key="4">
    <source>
        <dbReference type="Proteomes" id="UP000076079"/>
    </source>
</evidence>
<evidence type="ECO:0000313" key="3">
    <source>
        <dbReference type="EMBL" id="AMY08786.1"/>
    </source>
</evidence>
<evidence type="ECO:0000259" key="2">
    <source>
        <dbReference type="Pfam" id="PF13349"/>
    </source>
</evidence>
<feature type="domain" description="DUF4097" evidence="2">
    <location>
        <begin position="117"/>
        <end position="304"/>
    </location>
</feature>
<dbReference type="Gene3D" id="2.160.20.120">
    <property type="match status" value="1"/>
</dbReference>
<protein>
    <recommendedName>
        <fullName evidence="2">DUF4097 domain-containing protein</fullName>
    </recommendedName>
</protein>
<sequence length="305" mass="29731" precursor="true">MSVRLSSAIAASLLVIVPALASAQSLTFEKTVTVGASPSLDVSTGSGEVTVQGGSGNAMVIKGTVKVRTGWNVPSNAADLAQRLLANPPITQSGDAVTVGKIADEDTRRAVSVSYQITVPAPTAVQANSGSGSVSVTGVGGAVKANSGSGSVTAASIGGDVDLRTGSGDISLKDGKKGAALSTGSGSIQATLSGQGDVKANTGSGDISLTGVVGLLTASTGSGSIGVSGKPTGDWKVSAASGNVTVDVPEEQGFSLDASTSSGSLDITAPLTVQGRIDRRRVQGTVHGGGPMLRLSTASGNIAVK</sequence>
<dbReference type="KEGG" id="abac:LuPra_01991"/>
<evidence type="ECO:0000256" key="1">
    <source>
        <dbReference type="SAM" id="SignalP"/>
    </source>
</evidence>
<dbReference type="STRING" id="1855912.LuPra_01991"/>
<organism evidence="3 4">
    <name type="scientific">Luteitalea pratensis</name>
    <dbReference type="NCBI Taxonomy" id="1855912"/>
    <lineage>
        <taxon>Bacteria</taxon>
        <taxon>Pseudomonadati</taxon>
        <taxon>Acidobacteriota</taxon>
        <taxon>Vicinamibacteria</taxon>
        <taxon>Vicinamibacterales</taxon>
        <taxon>Vicinamibacteraceae</taxon>
        <taxon>Luteitalea</taxon>
    </lineage>
</organism>
<name>A0A143PK33_LUTPR</name>
<reference evidence="3 4" key="1">
    <citation type="journal article" date="2016" name="Genome Announc.">
        <title>First Complete Genome Sequence of a Subdivision 6 Acidobacterium Strain.</title>
        <authorList>
            <person name="Huang S."/>
            <person name="Vieira S."/>
            <person name="Bunk B."/>
            <person name="Riedel T."/>
            <person name="Sproer C."/>
            <person name="Overmann J."/>
        </authorList>
    </citation>
    <scope>NUCLEOTIDE SEQUENCE [LARGE SCALE GENOMIC DNA]</scope>
    <source>
        <strain evidence="4">DSM 100886 HEG_-6_39</strain>
    </source>
</reference>
<feature type="signal peptide" evidence="1">
    <location>
        <begin position="1"/>
        <end position="23"/>
    </location>
</feature>
<dbReference type="AlphaFoldDB" id="A0A143PK33"/>
<gene>
    <name evidence="3" type="ORF">LuPra_01991</name>
</gene>
<feature type="chain" id="PRO_5007511573" description="DUF4097 domain-containing protein" evidence="1">
    <location>
        <begin position="24"/>
        <end position="305"/>
    </location>
</feature>
<keyword evidence="1" id="KW-0732">Signal</keyword>
<proteinExistence type="predicted"/>
<dbReference type="EMBL" id="CP015136">
    <property type="protein sequence ID" value="AMY08786.1"/>
    <property type="molecule type" value="Genomic_DNA"/>
</dbReference>
<dbReference type="OrthoDB" id="113158at2"/>
<reference evidence="4" key="2">
    <citation type="submission" date="2016-04" db="EMBL/GenBank/DDBJ databases">
        <title>First Complete Genome Sequence of a Subdivision 6 Acidobacterium.</title>
        <authorList>
            <person name="Huang S."/>
            <person name="Vieira S."/>
            <person name="Bunk B."/>
            <person name="Riedel T."/>
            <person name="Sproeer C."/>
            <person name="Overmann J."/>
        </authorList>
    </citation>
    <scope>NUCLEOTIDE SEQUENCE [LARGE SCALE GENOMIC DNA]</scope>
    <source>
        <strain evidence="4">DSM 100886 HEG_-6_39</strain>
    </source>
</reference>
<accession>A0A143PK33</accession>